<accession>A0AAV7NJD8</accession>
<reference evidence="1" key="1">
    <citation type="journal article" date="2022" name="bioRxiv">
        <title>Sequencing and chromosome-scale assembly of the giantPleurodeles waltlgenome.</title>
        <authorList>
            <person name="Brown T."/>
            <person name="Elewa A."/>
            <person name="Iarovenko S."/>
            <person name="Subramanian E."/>
            <person name="Araus A.J."/>
            <person name="Petzold A."/>
            <person name="Susuki M."/>
            <person name="Suzuki K.-i.T."/>
            <person name="Hayashi T."/>
            <person name="Toyoda A."/>
            <person name="Oliveira C."/>
            <person name="Osipova E."/>
            <person name="Leigh N.D."/>
            <person name="Simon A."/>
            <person name="Yun M.H."/>
        </authorList>
    </citation>
    <scope>NUCLEOTIDE SEQUENCE</scope>
    <source>
        <strain evidence="1">20211129_DDA</strain>
        <tissue evidence="1">Liver</tissue>
    </source>
</reference>
<comment type="caution">
    <text evidence="1">The sequence shown here is derived from an EMBL/GenBank/DDBJ whole genome shotgun (WGS) entry which is preliminary data.</text>
</comment>
<sequence length="154" mass="15947">MEFLLLRAVKWDAAGTSVSFLNLEIASQPAWGKPGGFPYTAGLSPGVLGAGWSLAAPLQREEQDSAQELGRGCVAVRGAAWAAGRAFPLAALADGAPGIEGRGLTLGPLITGDRRGIRRLAVEVPDGRGVLLLALLDWGLLMGLPHPGTMGRGR</sequence>
<keyword evidence="2" id="KW-1185">Reference proteome</keyword>
<organism evidence="1 2">
    <name type="scientific">Pleurodeles waltl</name>
    <name type="common">Iberian ribbed newt</name>
    <dbReference type="NCBI Taxonomy" id="8319"/>
    <lineage>
        <taxon>Eukaryota</taxon>
        <taxon>Metazoa</taxon>
        <taxon>Chordata</taxon>
        <taxon>Craniata</taxon>
        <taxon>Vertebrata</taxon>
        <taxon>Euteleostomi</taxon>
        <taxon>Amphibia</taxon>
        <taxon>Batrachia</taxon>
        <taxon>Caudata</taxon>
        <taxon>Salamandroidea</taxon>
        <taxon>Salamandridae</taxon>
        <taxon>Pleurodelinae</taxon>
        <taxon>Pleurodeles</taxon>
    </lineage>
</organism>
<dbReference type="Proteomes" id="UP001066276">
    <property type="component" value="Chromosome 8"/>
</dbReference>
<evidence type="ECO:0000313" key="1">
    <source>
        <dbReference type="EMBL" id="KAJ1116157.1"/>
    </source>
</evidence>
<dbReference type="EMBL" id="JANPWB010000012">
    <property type="protein sequence ID" value="KAJ1116157.1"/>
    <property type="molecule type" value="Genomic_DNA"/>
</dbReference>
<dbReference type="AlphaFoldDB" id="A0AAV7NJD8"/>
<name>A0AAV7NJD8_PLEWA</name>
<evidence type="ECO:0000313" key="2">
    <source>
        <dbReference type="Proteomes" id="UP001066276"/>
    </source>
</evidence>
<protein>
    <submittedName>
        <fullName evidence="1">Uncharacterized protein</fullName>
    </submittedName>
</protein>
<proteinExistence type="predicted"/>
<gene>
    <name evidence="1" type="ORF">NDU88_004376</name>
</gene>